<reference evidence="4 5" key="2">
    <citation type="submission" date="2024-05" db="EMBL/GenBank/DDBJ databases">
        <authorList>
            <person name="Chen Y."/>
            <person name="Shah S."/>
            <person name="Dougan E. K."/>
            <person name="Thang M."/>
            <person name="Chan C."/>
        </authorList>
    </citation>
    <scope>NUCLEOTIDE SEQUENCE [LARGE SCALE GENOMIC DNA]</scope>
</reference>
<keyword evidence="5" id="KW-1185">Reference proteome</keyword>
<dbReference type="Proteomes" id="UP001152797">
    <property type="component" value="Unassembled WGS sequence"/>
</dbReference>
<evidence type="ECO:0000313" key="4">
    <source>
        <dbReference type="EMBL" id="CAL4764431.1"/>
    </source>
</evidence>
<gene>
    <name evidence="3" type="ORF">C1SCF055_LOCUS5287</name>
</gene>
<dbReference type="EMBL" id="CAMXCT010000322">
    <property type="protein sequence ID" value="CAI3977119.1"/>
    <property type="molecule type" value="Genomic_DNA"/>
</dbReference>
<dbReference type="Gene3D" id="3.30.70.100">
    <property type="match status" value="1"/>
</dbReference>
<sequence>MNVAPHMLCRSLTTGAVCATRSRGTSPVLPFRPRRPRIKAARNGGDAGGQVTSEYHLLWSPGFAWRTFGTFAFFLTLHLAHGHAIRWPRYASSCWDVLGPLMASACCALQLVMNLLNAGCAKFNTILGPWRPFFLGCLLVTSLHSSPLLRCSQLFLAFLPELLHLRSQRLRRKGRHGRSSQRGMLELRVPGMGCVACIDKVTTTLQTLPEVLHCDAWLEEEGGRARVRLSAGASTATNERLVRVLQSAGFQAELEVTRG</sequence>
<organism evidence="3">
    <name type="scientific">Cladocopium goreaui</name>
    <dbReference type="NCBI Taxonomy" id="2562237"/>
    <lineage>
        <taxon>Eukaryota</taxon>
        <taxon>Sar</taxon>
        <taxon>Alveolata</taxon>
        <taxon>Dinophyceae</taxon>
        <taxon>Suessiales</taxon>
        <taxon>Symbiodiniaceae</taxon>
        <taxon>Cladocopium</taxon>
    </lineage>
</organism>
<dbReference type="EMBL" id="CAMXCT030000322">
    <property type="protein sequence ID" value="CAL4764431.1"/>
    <property type="molecule type" value="Genomic_DNA"/>
</dbReference>
<dbReference type="SUPFAM" id="SSF55008">
    <property type="entry name" value="HMA, heavy metal-associated domain"/>
    <property type="match status" value="1"/>
</dbReference>
<dbReference type="Pfam" id="PF00403">
    <property type="entry name" value="HMA"/>
    <property type="match status" value="1"/>
</dbReference>
<name>A0A9P1FHD2_9DINO</name>
<dbReference type="PROSITE" id="PS01047">
    <property type="entry name" value="HMA_1"/>
    <property type="match status" value="1"/>
</dbReference>
<protein>
    <recommendedName>
        <fullName evidence="2">HMA domain-containing protein</fullName>
    </recommendedName>
</protein>
<evidence type="ECO:0000259" key="2">
    <source>
        <dbReference type="PROSITE" id="PS50846"/>
    </source>
</evidence>
<dbReference type="CDD" id="cd00371">
    <property type="entry name" value="HMA"/>
    <property type="match status" value="1"/>
</dbReference>
<dbReference type="OrthoDB" id="689350at2759"/>
<dbReference type="InterPro" id="IPR036163">
    <property type="entry name" value="HMA_dom_sf"/>
</dbReference>
<evidence type="ECO:0000256" key="1">
    <source>
        <dbReference type="ARBA" id="ARBA00022723"/>
    </source>
</evidence>
<feature type="domain" description="HMA" evidence="2">
    <location>
        <begin position="183"/>
        <end position="253"/>
    </location>
</feature>
<keyword evidence="1" id="KW-0479">Metal-binding</keyword>
<comment type="caution">
    <text evidence="3">The sequence shown here is derived from an EMBL/GenBank/DDBJ whole genome shotgun (WGS) entry which is preliminary data.</text>
</comment>
<dbReference type="GO" id="GO:0046872">
    <property type="term" value="F:metal ion binding"/>
    <property type="evidence" value="ECO:0007669"/>
    <property type="project" value="UniProtKB-KW"/>
</dbReference>
<dbReference type="PROSITE" id="PS50846">
    <property type="entry name" value="HMA_2"/>
    <property type="match status" value="1"/>
</dbReference>
<dbReference type="InterPro" id="IPR017969">
    <property type="entry name" value="Heavy-metal-associated_CS"/>
</dbReference>
<evidence type="ECO:0000313" key="3">
    <source>
        <dbReference type="EMBL" id="CAI3977119.1"/>
    </source>
</evidence>
<dbReference type="InterPro" id="IPR006121">
    <property type="entry name" value="HMA_dom"/>
</dbReference>
<evidence type="ECO:0000313" key="5">
    <source>
        <dbReference type="Proteomes" id="UP001152797"/>
    </source>
</evidence>
<dbReference type="AlphaFoldDB" id="A0A9P1FHD2"/>
<dbReference type="EMBL" id="CAMXCT020000322">
    <property type="protein sequence ID" value="CAL1130494.1"/>
    <property type="molecule type" value="Genomic_DNA"/>
</dbReference>
<reference evidence="3" key="1">
    <citation type="submission" date="2022-10" db="EMBL/GenBank/DDBJ databases">
        <authorList>
            <person name="Chen Y."/>
            <person name="Dougan E. K."/>
            <person name="Chan C."/>
            <person name="Rhodes N."/>
            <person name="Thang M."/>
        </authorList>
    </citation>
    <scope>NUCLEOTIDE SEQUENCE</scope>
</reference>
<proteinExistence type="predicted"/>
<accession>A0A9P1FHD2</accession>